<dbReference type="PANTHER" id="PTHR10887">
    <property type="entry name" value="DNA2/NAM7 HELICASE FAMILY"/>
    <property type="match status" value="1"/>
</dbReference>
<dbReference type="GO" id="GO:0004386">
    <property type="term" value="F:helicase activity"/>
    <property type="evidence" value="ECO:0007669"/>
    <property type="project" value="InterPro"/>
</dbReference>
<protein>
    <recommendedName>
        <fullName evidence="6">NFX1-type zinc finger-containing protein 1</fullName>
    </recommendedName>
</protein>
<name>A0A8S4QAN1_OWEFU</name>
<dbReference type="Pfam" id="PF13087">
    <property type="entry name" value="AAA_12"/>
    <property type="match status" value="1"/>
</dbReference>
<comment type="caution">
    <text evidence="4">The sequence shown here is derived from an EMBL/GenBank/DDBJ whole genome shotgun (WGS) entry which is preliminary data.</text>
</comment>
<dbReference type="OrthoDB" id="6144670at2759"/>
<dbReference type="PANTHER" id="PTHR10887:SF341">
    <property type="entry name" value="NFX1-TYPE ZINC FINGER-CONTAINING PROTEIN 1"/>
    <property type="match status" value="1"/>
</dbReference>
<dbReference type="InterPro" id="IPR045055">
    <property type="entry name" value="DNA2/NAM7-like"/>
</dbReference>
<dbReference type="FunFam" id="3.40.50.300:FF:002692">
    <property type="entry name" value="Zinc finger, NFX1-type-containing 1"/>
    <property type="match status" value="1"/>
</dbReference>
<reference evidence="4" key="1">
    <citation type="submission" date="2022-03" db="EMBL/GenBank/DDBJ databases">
        <authorList>
            <person name="Martin C."/>
        </authorList>
    </citation>
    <scope>NUCLEOTIDE SEQUENCE</scope>
</reference>
<dbReference type="InterPro" id="IPR047187">
    <property type="entry name" value="SF1_C_Upf1"/>
</dbReference>
<dbReference type="CDD" id="cd18808">
    <property type="entry name" value="SF1_C_Upf1"/>
    <property type="match status" value="1"/>
</dbReference>
<dbReference type="InterPro" id="IPR027417">
    <property type="entry name" value="P-loop_NTPase"/>
</dbReference>
<feature type="domain" description="DNA2/NAM7 helicase-like C-terminal" evidence="3">
    <location>
        <begin position="249"/>
        <end position="431"/>
    </location>
</feature>
<dbReference type="Gene3D" id="3.40.50.300">
    <property type="entry name" value="P-loop containing nucleotide triphosphate hydrolases"/>
    <property type="match status" value="2"/>
</dbReference>
<gene>
    <name evidence="4" type="ORF">OFUS_LOCUS26536</name>
</gene>
<dbReference type="AlphaFoldDB" id="A0A8S4QAN1"/>
<keyword evidence="5" id="KW-1185">Reference proteome</keyword>
<organism evidence="4 5">
    <name type="scientific">Owenia fusiformis</name>
    <name type="common">Polychaete worm</name>
    <dbReference type="NCBI Taxonomy" id="6347"/>
    <lineage>
        <taxon>Eukaryota</taxon>
        <taxon>Metazoa</taxon>
        <taxon>Spiralia</taxon>
        <taxon>Lophotrochozoa</taxon>
        <taxon>Annelida</taxon>
        <taxon>Polychaeta</taxon>
        <taxon>Sedentaria</taxon>
        <taxon>Canalipalpata</taxon>
        <taxon>Sabellida</taxon>
        <taxon>Oweniida</taxon>
        <taxon>Oweniidae</taxon>
        <taxon>Owenia</taxon>
    </lineage>
</organism>
<feature type="region of interest" description="Disordered" evidence="1">
    <location>
        <begin position="17"/>
        <end position="47"/>
    </location>
</feature>
<dbReference type="GO" id="GO:0031048">
    <property type="term" value="P:regulatory ncRNA-mediated heterochromatin formation"/>
    <property type="evidence" value="ECO:0007669"/>
    <property type="project" value="TreeGrafter"/>
</dbReference>
<evidence type="ECO:0000313" key="4">
    <source>
        <dbReference type="EMBL" id="CAH1802897.1"/>
    </source>
</evidence>
<evidence type="ECO:0000256" key="1">
    <source>
        <dbReference type="SAM" id="MobiDB-lite"/>
    </source>
</evidence>
<evidence type="ECO:0008006" key="6">
    <source>
        <dbReference type="Google" id="ProtNLM"/>
    </source>
</evidence>
<dbReference type="Proteomes" id="UP000749559">
    <property type="component" value="Unassembled WGS sequence"/>
</dbReference>
<dbReference type="SUPFAM" id="SSF52540">
    <property type="entry name" value="P-loop containing nucleoside triphosphate hydrolases"/>
    <property type="match status" value="1"/>
</dbReference>
<proteinExistence type="predicted"/>
<feature type="domain" description="DNA2/NAM7 helicase helicase" evidence="2">
    <location>
        <begin position="82"/>
        <end position="236"/>
    </location>
</feature>
<accession>A0A8S4QAN1</accession>
<evidence type="ECO:0000313" key="5">
    <source>
        <dbReference type="Proteomes" id="UP000749559"/>
    </source>
</evidence>
<dbReference type="Pfam" id="PF13086">
    <property type="entry name" value="AAA_11"/>
    <property type="match status" value="1"/>
</dbReference>
<evidence type="ECO:0000259" key="2">
    <source>
        <dbReference type="Pfam" id="PF13086"/>
    </source>
</evidence>
<sequence length="822" mass="94018">MGSSNATFIDMMIVNDPDEPIQTDTLDDIDDESEGEANGRILDEEEWDTDQNSYQQNEMGANATAEILDVDFNCIDKTENSKYAYEWQTVQSKRSKKQQYRKLDSTDMMSEDEAQKCIDIWEMSTIERWRLYRYWVNKYRTNLKEKIQACEMEYERIAQIMSDLKREEDCIVMKDAVIIGMTTTGAAKYRAILQQVRPKIVIVEEAAEVLESHIVTTLTEECEHLILIGDHKQLRPNPTVYDLAIHFNLEISFFERMINNAIPYECLERQHRMRPEVSELIADIYPELKDHPSVRVYGDVKGVAKNMFFVSHSVQEKSDVDLRSKSNPFEAEYIVALCKYLIQQGYKREEITILTLYTGQMFTIKNLMPKAFFNGVRVCAVDSFQGEENMIVLLSLVRSNNKGSIGFVGIENRICVALSRAKKGFYAIGNMKLFAEKNRLWKKINKRLKLNGNVADHLELYCQNHPSDNHIKAKTAKDFNKAPSGGCQKKCALQLECGHACTQRCHVVDVNHKDYQCKVLKSKVIPSCGHSQNMPCYLDPNEFLCQMPCGKYCSNGHMCSRKCHMDCGDCQILIEKVIPSCGHRQDVPCCRSPDEVKCLNPCERTCEYGHICKKLCHQECGKCRTRIGKKLKPCGHTRLMACYEDPDLFKGRCHEFVNKVIPKCLHTLQVKCHMDPSFVICNEMVRKEIPSCGHIQEMRCHVDPATLNGCCIMVDKIIPSCGHKQKVECFTNPADVKCLMPCSKKCENDHPCPEQCHIALNATKIQIPPVLSVNSHVYIRWAVVISANEHVDDANRESFMYHVRKNSAVATHAKTPVRVDTA</sequence>
<dbReference type="EMBL" id="CAIIXF020000157">
    <property type="protein sequence ID" value="CAH1802897.1"/>
    <property type="molecule type" value="Genomic_DNA"/>
</dbReference>
<dbReference type="GO" id="GO:0031380">
    <property type="term" value="C:nuclear RNA-directed RNA polymerase complex"/>
    <property type="evidence" value="ECO:0007669"/>
    <property type="project" value="TreeGrafter"/>
</dbReference>
<dbReference type="FunFam" id="3.40.50.300:FF:000742">
    <property type="entry name" value="NFX1-type zinc finger-containing protein 1"/>
    <property type="match status" value="1"/>
</dbReference>
<dbReference type="InterPro" id="IPR041677">
    <property type="entry name" value="DNA2/NAM7_AAA_11"/>
</dbReference>
<feature type="compositionally biased region" description="Acidic residues" evidence="1">
    <location>
        <begin position="17"/>
        <end position="35"/>
    </location>
</feature>
<dbReference type="InterPro" id="IPR041679">
    <property type="entry name" value="DNA2/NAM7-like_C"/>
</dbReference>
<evidence type="ECO:0000259" key="3">
    <source>
        <dbReference type="Pfam" id="PF13087"/>
    </source>
</evidence>